<protein>
    <submittedName>
        <fullName evidence="3">Serine/threonine-protein phosphatase 1</fullName>
        <ecNumber evidence="3">3.1.3.16</ecNumber>
    </submittedName>
</protein>
<dbReference type="SUPFAM" id="SSF56300">
    <property type="entry name" value="Metallo-dependent phosphatases"/>
    <property type="match status" value="1"/>
</dbReference>
<dbReference type="GO" id="GO:0008803">
    <property type="term" value="F:bis(5'-nucleosyl)-tetraphosphatase (symmetrical) activity"/>
    <property type="evidence" value="ECO:0007669"/>
    <property type="project" value="TreeGrafter"/>
</dbReference>
<evidence type="ECO:0000313" key="3">
    <source>
        <dbReference type="EMBL" id="QEW24275.1"/>
    </source>
</evidence>
<dbReference type="OrthoDB" id="9807890at2"/>
<evidence type="ECO:0000313" key="2">
    <source>
        <dbReference type="EMBL" id="KRS16826.1"/>
    </source>
</evidence>
<reference evidence="2 4" key="1">
    <citation type="submission" date="2015-04" db="EMBL/GenBank/DDBJ databases">
        <title>The draft genome sequence of Roseovarius indicus B108T.</title>
        <authorList>
            <person name="Li G."/>
            <person name="Lai Q."/>
            <person name="Shao Z."/>
            <person name="Yan P."/>
        </authorList>
    </citation>
    <scope>NUCLEOTIDE SEQUENCE [LARGE SCALE GENOMIC DNA]</scope>
    <source>
        <strain evidence="2 4">B108</strain>
    </source>
</reference>
<evidence type="ECO:0000313" key="4">
    <source>
        <dbReference type="Proteomes" id="UP000051401"/>
    </source>
</evidence>
<keyword evidence="3" id="KW-0378">Hydrolase</keyword>
<dbReference type="EMBL" id="LAXI01000011">
    <property type="protein sequence ID" value="KRS16826.1"/>
    <property type="molecule type" value="Genomic_DNA"/>
</dbReference>
<dbReference type="GO" id="GO:0110154">
    <property type="term" value="P:RNA decapping"/>
    <property type="evidence" value="ECO:0007669"/>
    <property type="project" value="TreeGrafter"/>
</dbReference>
<feature type="domain" description="Calcineurin-like phosphoesterase" evidence="1">
    <location>
        <begin position="1"/>
        <end position="192"/>
    </location>
</feature>
<organism evidence="2 4">
    <name type="scientific">Roseovarius indicus</name>
    <dbReference type="NCBI Taxonomy" id="540747"/>
    <lineage>
        <taxon>Bacteria</taxon>
        <taxon>Pseudomonadati</taxon>
        <taxon>Pseudomonadota</taxon>
        <taxon>Alphaproteobacteria</taxon>
        <taxon>Rhodobacterales</taxon>
        <taxon>Roseobacteraceae</taxon>
        <taxon>Roseovarius</taxon>
    </lineage>
</organism>
<dbReference type="InterPro" id="IPR004843">
    <property type="entry name" value="Calcineurin-like_PHP"/>
</dbReference>
<dbReference type="STRING" id="540747.SAMN04488031_102151"/>
<dbReference type="Gene3D" id="3.60.21.10">
    <property type="match status" value="1"/>
</dbReference>
<gene>
    <name evidence="3" type="primary">pphA</name>
    <name evidence="3" type="ORF">RIdsm_00051</name>
    <name evidence="2" type="ORF">XM52_16490</name>
</gene>
<dbReference type="EMBL" id="CP031598">
    <property type="protein sequence ID" value="QEW24275.1"/>
    <property type="molecule type" value="Genomic_DNA"/>
</dbReference>
<dbReference type="InterPro" id="IPR029052">
    <property type="entry name" value="Metallo-depent_PP-like"/>
</dbReference>
<dbReference type="RefSeq" id="WP_057817489.1">
    <property type="nucleotide sequence ID" value="NZ_CP031598.1"/>
</dbReference>
<evidence type="ECO:0000313" key="5">
    <source>
        <dbReference type="Proteomes" id="UP000325785"/>
    </source>
</evidence>
<dbReference type="PATRIC" id="fig|540747.5.peg.1021"/>
<dbReference type="Proteomes" id="UP000325785">
    <property type="component" value="Chromosome"/>
</dbReference>
<accession>A0A0T5P6R7</accession>
<evidence type="ECO:0000259" key="1">
    <source>
        <dbReference type="Pfam" id="PF00149"/>
    </source>
</evidence>
<dbReference type="EC" id="3.1.3.16" evidence="3"/>
<dbReference type="KEGG" id="rid:RIdsm_00051"/>
<reference evidence="3 5" key="2">
    <citation type="submission" date="2018-08" db="EMBL/GenBank/DDBJ databases">
        <title>Genetic Globetrotter - A new plasmid hitch-hiking vast phylogenetic and geographic distances.</title>
        <authorList>
            <person name="Vollmers J."/>
            <person name="Petersen J."/>
        </authorList>
    </citation>
    <scope>NUCLEOTIDE SEQUENCE [LARGE SCALE GENOMIC DNA]</scope>
    <source>
        <strain evidence="3 5">DSM 26383</strain>
    </source>
</reference>
<dbReference type="GO" id="GO:0004722">
    <property type="term" value="F:protein serine/threonine phosphatase activity"/>
    <property type="evidence" value="ECO:0007669"/>
    <property type="project" value="UniProtKB-EC"/>
</dbReference>
<dbReference type="PANTHER" id="PTHR42850">
    <property type="entry name" value="METALLOPHOSPHOESTERASE"/>
    <property type="match status" value="1"/>
</dbReference>
<dbReference type="PANTHER" id="PTHR42850:SF4">
    <property type="entry name" value="ZINC-DEPENDENT ENDOPOLYPHOSPHATASE"/>
    <property type="match status" value="1"/>
</dbReference>
<name>A0A0T5P6R7_9RHOB</name>
<sequence>MSILAIPDIHGYRSELDRVLAVADAQRGPEAKIVFLGDLTDRGPDSRGVIQTIIEEIEAGRDWVVVRGNHDQMFLDFLRDPGPGARWMNGNIGGTETMISYGAGEAMAQRDWRAAADCVPEAHRDFLESLPFYHETDAQFFVHAGIRPGVPLGAQDEHDLLWIRDEFHEDGRDHGKLIVHGHTPVERPRHYGNRVNLDAGAGFGRPLCVAEIEGRDAWLLTGAGRVPLEP</sequence>
<proteinExistence type="predicted"/>
<dbReference type="Pfam" id="PF00149">
    <property type="entry name" value="Metallophos"/>
    <property type="match status" value="1"/>
</dbReference>
<dbReference type="Proteomes" id="UP000051401">
    <property type="component" value="Unassembled WGS sequence"/>
</dbReference>
<dbReference type="CDD" id="cd00144">
    <property type="entry name" value="MPP_PPP_family"/>
    <property type="match status" value="1"/>
</dbReference>
<dbReference type="InterPro" id="IPR050126">
    <property type="entry name" value="Ap4A_hydrolase"/>
</dbReference>
<dbReference type="GO" id="GO:0005737">
    <property type="term" value="C:cytoplasm"/>
    <property type="evidence" value="ECO:0007669"/>
    <property type="project" value="TreeGrafter"/>
</dbReference>
<keyword evidence="4" id="KW-1185">Reference proteome</keyword>
<dbReference type="AlphaFoldDB" id="A0A0T5P6R7"/>